<comment type="caution">
    <text evidence="2">The sequence shown here is derived from an EMBL/GenBank/DDBJ whole genome shotgun (WGS) entry which is preliminary data.</text>
</comment>
<dbReference type="eggNOG" id="COG2197">
    <property type="taxonomic scope" value="Bacteria"/>
</dbReference>
<dbReference type="Pfam" id="PF00196">
    <property type="entry name" value="GerE"/>
    <property type="match status" value="1"/>
</dbReference>
<dbReference type="Proteomes" id="UP000013167">
    <property type="component" value="Unassembled WGS sequence"/>
</dbReference>
<reference evidence="2 3" key="1">
    <citation type="journal article" date="2013" name="ISME J.">
        <title>A metabolic model for members of the genus Tetrasphaera involved in enhanced biological phosphorus removal.</title>
        <authorList>
            <person name="Kristiansen R."/>
            <person name="Nguyen H.T.T."/>
            <person name="Saunders A.M."/>
            <person name="Nielsen J.L."/>
            <person name="Wimmer R."/>
            <person name="Le V.Q."/>
            <person name="McIlroy S.J."/>
            <person name="Petrovski S."/>
            <person name="Seviour R.J."/>
            <person name="Calteau A."/>
            <person name="Nielsen K.L."/>
            <person name="Nielsen P.H."/>
        </authorList>
    </citation>
    <scope>NUCLEOTIDE SEQUENCE [LARGE SCALE GENOMIC DNA]</scope>
    <source>
        <strain evidence="2 3">Lp2</strain>
    </source>
</reference>
<proteinExistence type="predicted"/>
<organism evidence="2 3">
    <name type="scientific">Phycicoccus elongatus Lp2</name>
    <dbReference type="NCBI Taxonomy" id="1193181"/>
    <lineage>
        <taxon>Bacteria</taxon>
        <taxon>Bacillati</taxon>
        <taxon>Actinomycetota</taxon>
        <taxon>Actinomycetes</taxon>
        <taxon>Micrococcales</taxon>
        <taxon>Intrasporangiaceae</taxon>
        <taxon>Phycicoccus</taxon>
    </lineage>
</organism>
<name>N0E1C9_9MICO</name>
<dbReference type="Gene3D" id="1.10.10.10">
    <property type="entry name" value="Winged helix-like DNA-binding domain superfamily/Winged helix DNA-binding domain"/>
    <property type="match status" value="1"/>
</dbReference>
<dbReference type="GO" id="GO:0006355">
    <property type="term" value="P:regulation of DNA-templated transcription"/>
    <property type="evidence" value="ECO:0007669"/>
    <property type="project" value="InterPro"/>
</dbReference>
<dbReference type="AlphaFoldDB" id="N0E1C9"/>
<keyword evidence="3" id="KW-1185">Reference proteome</keyword>
<dbReference type="InterPro" id="IPR000792">
    <property type="entry name" value="Tscrpt_reg_LuxR_C"/>
</dbReference>
<protein>
    <submittedName>
        <fullName evidence="2">Putative transcriptional regulatory protein</fullName>
    </submittedName>
</protein>
<accession>N0E1C9</accession>
<dbReference type="InterPro" id="IPR036388">
    <property type="entry name" value="WH-like_DNA-bd_sf"/>
</dbReference>
<gene>
    <name evidence="2" type="ORF">BN10_650040</name>
</gene>
<evidence type="ECO:0000313" key="2">
    <source>
        <dbReference type="EMBL" id="CCH70743.1"/>
    </source>
</evidence>
<dbReference type="InterPro" id="IPR016032">
    <property type="entry name" value="Sig_transdc_resp-reg_C-effctor"/>
</dbReference>
<dbReference type="HOGENOM" id="CLU_841388_0_0_11"/>
<feature type="domain" description="HTH luxR-type" evidence="1">
    <location>
        <begin position="273"/>
        <end position="330"/>
    </location>
</feature>
<dbReference type="STRING" id="1193181.BN10_650040"/>
<dbReference type="EMBL" id="CAIZ01000136">
    <property type="protein sequence ID" value="CCH70743.1"/>
    <property type="molecule type" value="Genomic_DNA"/>
</dbReference>
<evidence type="ECO:0000259" key="1">
    <source>
        <dbReference type="SMART" id="SM00421"/>
    </source>
</evidence>
<dbReference type="SUPFAM" id="SSF46894">
    <property type="entry name" value="C-terminal effector domain of the bipartite response regulators"/>
    <property type="match status" value="1"/>
</dbReference>
<sequence length="336" mass="35810">MSEIRHFRWGASEVSTVEGWARASDPRLALYEALVGLTQPSRVALEQLGFAGPLLDVELPRLAESGLVSLLDDGTIAVADPQVAIPRYAAELERLAASSRSGLGALADRYREAQDAQERAATFDVTLTSGIGELDYTRAQVLRAARTSIEFVAARTPTNDHLVLSGGPDDILLRGGLTRRLVLDSSILDVEGTTKALARLTETGAQVRLMPTLALSVLVTDRSIAIVDITNHDPSGYGCIVVRHTPLVMALNELVDASFAGSTEAPRARADARSRFGARQAQTLALLAAGATDSTIARQVGVSQRTVERFVRTILDDLGASTRFQAGAQAERAGLL</sequence>
<evidence type="ECO:0000313" key="3">
    <source>
        <dbReference type="Proteomes" id="UP000013167"/>
    </source>
</evidence>
<dbReference type="GO" id="GO:0003677">
    <property type="term" value="F:DNA binding"/>
    <property type="evidence" value="ECO:0007669"/>
    <property type="project" value="InterPro"/>
</dbReference>
<dbReference type="SMART" id="SM00421">
    <property type="entry name" value="HTH_LUXR"/>
    <property type="match status" value="1"/>
</dbReference>